<dbReference type="AlphaFoldDB" id="A0A9P4I166"/>
<dbReference type="Gene3D" id="3.30.559.10">
    <property type="entry name" value="Chloramphenicol acetyltransferase-like domain"/>
    <property type="match status" value="1"/>
</dbReference>
<dbReference type="Pfam" id="PF07247">
    <property type="entry name" value="AATase"/>
    <property type="match status" value="1"/>
</dbReference>
<name>A0A9P4I166_9PEZI</name>
<proteinExistence type="predicted"/>
<feature type="non-terminal residue" evidence="1">
    <location>
        <position position="1"/>
    </location>
</feature>
<dbReference type="InterPro" id="IPR010828">
    <property type="entry name" value="Atf2/Sli1-like"/>
</dbReference>
<dbReference type="Proteomes" id="UP000799776">
    <property type="component" value="Unassembled WGS sequence"/>
</dbReference>
<dbReference type="GO" id="GO:0008080">
    <property type="term" value="F:N-acetyltransferase activity"/>
    <property type="evidence" value="ECO:0007669"/>
    <property type="project" value="TreeGrafter"/>
</dbReference>
<dbReference type="InterPro" id="IPR052058">
    <property type="entry name" value="Alcohol_O-acetyltransferase"/>
</dbReference>
<comment type="caution">
    <text evidence="1">The sequence shown here is derived from an EMBL/GenBank/DDBJ whole genome shotgun (WGS) entry which is preliminary data.</text>
</comment>
<dbReference type="PANTHER" id="PTHR28037:SF1">
    <property type="entry name" value="ALCOHOL O-ACETYLTRANSFERASE 1-RELATED"/>
    <property type="match status" value="1"/>
</dbReference>
<protein>
    <recommendedName>
        <fullName evidence="3">CoA-dependent acyltransferase</fullName>
    </recommendedName>
</protein>
<accession>A0A9P4I166</accession>
<evidence type="ECO:0000313" key="1">
    <source>
        <dbReference type="EMBL" id="KAF2090332.1"/>
    </source>
</evidence>
<dbReference type="InterPro" id="IPR023213">
    <property type="entry name" value="CAT-like_dom_sf"/>
</dbReference>
<reference evidence="1" key="1">
    <citation type="journal article" date="2020" name="Stud. Mycol.">
        <title>101 Dothideomycetes genomes: a test case for predicting lifestyles and emergence of pathogens.</title>
        <authorList>
            <person name="Haridas S."/>
            <person name="Albert R."/>
            <person name="Binder M."/>
            <person name="Bloem J."/>
            <person name="Labutti K."/>
            <person name="Salamov A."/>
            <person name="Andreopoulos B."/>
            <person name="Baker S."/>
            <person name="Barry K."/>
            <person name="Bills G."/>
            <person name="Bluhm B."/>
            <person name="Cannon C."/>
            <person name="Castanera R."/>
            <person name="Culley D."/>
            <person name="Daum C."/>
            <person name="Ezra D."/>
            <person name="Gonzalez J."/>
            <person name="Henrissat B."/>
            <person name="Kuo A."/>
            <person name="Liang C."/>
            <person name="Lipzen A."/>
            <person name="Lutzoni F."/>
            <person name="Magnuson J."/>
            <person name="Mondo S."/>
            <person name="Nolan M."/>
            <person name="Ohm R."/>
            <person name="Pangilinan J."/>
            <person name="Park H.-J."/>
            <person name="Ramirez L."/>
            <person name="Alfaro M."/>
            <person name="Sun H."/>
            <person name="Tritt A."/>
            <person name="Yoshinaga Y."/>
            <person name="Zwiers L.-H."/>
            <person name="Turgeon B."/>
            <person name="Goodwin S."/>
            <person name="Spatafora J."/>
            <person name="Crous P."/>
            <person name="Grigoriev I."/>
        </authorList>
    </citation>
    <scope>NUCLEOTIDE SEQUENCE</scope>
    <source>
        <strain evidence="1">CBS 121410</strain>
    </source>
</reference>
<keyword evidence="2" id="KW-1185">Reference proteome</keyword>
<evidence type="ECO:0000313" key="2">
    <source>
        <dbReference type="Proteomes" id="UP000799776"/>
    </source>
</evidence>
<gene>
    <name evidence="1" type="ORF">K490DRAFT_35438</name>
</gene>
<dbReference type="OrthoDB" id="2150604at2759"/>
<organism evidence="1 2">
    <name type="scientific">Saccharata proteae CBS 121410</name>
    <dbReference type="NCBI Taxonomy" id="1314787"/>
    <lineage>
        <taxon>Eukaryota</taxon>
        <taxon>Fungi</taxon>
        <taxon>Dikarya</taxon>
        <taxon>Ascomycota</taxon>
        <taxon>Pezizomycotina</taxon>
        <taxon>Dothideomycetes</taxon>
        <taxon>Dothideomycetes incertae sedis</taxon>
        <taxon>Botryosphaeriales</taxon>
        <taxon>Saccharataceae</taxon>
        <taxon>Saccharata</taxon>
    </lineage>
</organism>
<evidence type="ECO:0008006" key="3">
    <source>
        <dbReference type="Google" id="ProtNLM"/>
    </source>
</evidence>
<dbReference type="PANTHER" id="PTHR28037">
    <property type="entry name" value="ALCOHOL O-ACETYLTRANSFERASE 1-RELATED"/>
    <property type="match status" value="1"/>
</dbReference>
<sequence length="505" mass="55115">AGPNERRCVMRNALGYYGGLVVAAKYVLHDPVGSQGVEAETFFPALRHCVAVHPILSAAIAGAATEAPQFVRPKALDLRDHVEVLDPESLGVEDTDDIDSVTLVNERLKKALIQAHDQPFKDCETIPPWRIVVLPEPPWWGRSPGETFWVIFTYSHSHGDGKSGLAFHKAFLHGLQQSTDPTSDDRQDHLCTTPTVPLLPPIEEAADLAISWSYLLGPLLGAHLPGFISSWFNLRASVTPDPPDMWRGEPASYDPNNFRTGVELATFHDWIVAGAVAACRAHGTKLTALLHQLIICALSDNVPDGSTNFVAQTAVDLRRLIPALGDNDMAVCATGDYEMFPRSGLVETDYFGEGMWAATRKTSASLATCAGTLQDQPIGLLHYLSNYRAYMESKLGQPRDSSYELSNIMSFDPTPSRNVAETANEQQRRCEIGRVVFSQPANAVGSPISFNFVTREGGDLVVTLCWQLGALGVENEVEFARDVLERFNLDLAMIAADGHADPVTP</sequence>
<dbReference type="EMBL" id="ML978713">
    <property type="protein sequence ID" value="KAF2090332.1"/>
    <property type="molecule type" value="Genomic_DNA"/>
</dbReference>